<dbReference type="Proteomes" id="UP000002698">
    <property type="component" value="Chromosome"/>
</dbReference>
<dbReference type="EnsemblBacteria" id="CAI50286">
    <property type="protein sequence ID" value="CAI50286"/>
    <property type="gene ID" value="NP_4390A"/>
</dbReference>
<dbReference type="eggNOG" id="arCOG06249">
    <property type="taxonomic scope" value="Archaea"/>
</dbReference>
<dbReference type="KEGG" id="nph:NP_4390A"/>
<proteinExistence type="predicted"/>
<protein>
    <recommendedName>
        <fullName evidence="3">LppX domain protein</fullName>
    </recommendedName>
</protein>
<dbReference type="Gene3D" id="2.50.20.20">
    <property type="match status" value="1"/>
</dbReference>
<sequence length="246" mass="26267">MLDTAVERVHVVLAVVGCLLLAGCAGFGGTEGGTETESPSVNATALAANTDAVETYSVEITRTLQSTGANQTVEVDGAVDRENEAARLVQTTETAFRDEPRRTEQYVHEGTLYTSSDGEWEQSELEDWTTVDHLASAIPGPLASDDLEPIRTETVAGTETTMYEANITRGQAADLAGVDGTGHVPMTIEDYVYYVLVDDETDTLYGADLRLEVSQGGDPAFVTIETTITDRDGPVDVELPEEATAD</sequence>
<name>A0A1U7EYI3_NATPD</name>
<evidence type="ECO:0000313" key="2">
    <source>
        <dbReference type="Proteomes" id="UP000002698"/>
    </source>
</evidence>
<accession>A0A1U7EYI3</accession>
<dbReference type="HOGENOM" id="CLU_1109524_0_0_2"/>
<dbReference type="STRING" id="348780.NP_4390A"/>
<organism evidence="1 2">
    <name type="scientific">Natronomonas pharaonis (strain ATCC 35678 / DSM 2160 / CIP 103997 / JCM 8858 / NBRC 14720 / NCIMB 2260 / Gabara)</name>
    <name type="common">Halobacterium pharaonis</name>
    <dbReference type="NCBI Taxonomy" id="348780"/>
    <lineage>
        <taxon>Archaea</taxon>
        <taxon>Methanobacteriati</taxon>
        <taxon>Methanobacteriota</taxon>
        <taxon>Stenosarchaea group</taxon>
        <taxon>Halobacteria</taxon>
        <taxon>Halobacteriales</taxon>
        <taxon>Natronomonadaceae</taxon>
        <taxon>Natronomonas</taxon>
    </lineage>
</organism>
<dbReference type="AlphaFoldDB" id="A0A1U7EYI3"/>
<evidence type="ECO:0008006" key="3">
    <source>
        <dbReference type="Google" id="ProtNLM"/>
    </source>
</evidence>
<dbReference type="EMBL" id="CR936257">
    <property type="protein sequence ID" value="CAI50286.1"/>
    <property type="molecule type" value="Genomic_DNA"/>
</dbReference>
<keyword evidence="2" id="KW-1185">Reference proteome</keyword>
<evidence type="ECO:0000313" key="1">
    <source>
        <dbReference type="EMBL" id="CAI50286.1"/>
    </source>
</evidence>
<gene>
    <name evidence="1" type="ordered locus">NP_4390A</name>
</gene>
<reference evidence="1 2" key="1">
    <citation type="journal article" date="2005" name="Genome Res.">
        <title>Living with two extremes: conclusions from the genome sequence of Natronomonas pharaonis.</title>
        <authorList>
            <person name="Falb M."/>
            <person name="Pfeiffer F."/>
            <person name="Palm P."/>
            <person name="Rodewald K."/>
            <person name="Hickmann V."/>
            <person name="Tittor J."/>
            <person name="Oesterhelt D."/>
        </authorList>
    </citation>
    <scope>NUCLEOTIDE SEQUENCE [LARGE SCALE GENOMIC DNA]</scope>
    <source>
        <strain evidence="2">ATCC 35678 / DSM 2160 / CIP 103997 / JCM 8858 / NBRC 14720 / NCIMB 2260 / Gabara</strain>
    </source>
</reference>